<feature type="compositionally biased region" description="Basic and acidic residues" evidence="1">
    <location>
        <begin position="679"/>
        <end position="689"/>
    </location>
</feature>
<feature type="compositionally biased region" description="Low complexity" evidence="1">
    <location>
        <begin position="197"/>
        <end position="206"/>
    </location>
</feature>
<feature type="compositionally biased region" description="Polar residues" evidence="1">
    <location>
        <begin position="516"/>
        <end position="541"/>
    </location>
</feature>
<feature type="compositionally biased region" description="Low complexity" evidence="1">
    <location>
        <begin position="284"/>
        <end position="298"/>
    </location>
</feature>
<feature type="compositionally biased region" description="Basic and acidic residues" evidence="1">
    <location>
        <begin position="313"/>
        <end position="328"/>
    </location>
</feature>
<dbReference type="Proteomes" id="UP000240883">
    <property type="component" value="Unassembled WGS sequence"/>
</dbReference>
<keyword evidence="3" id="KW-1185">Reference proteome</keyword>
<organism evidence="2 3">
    <name type="scientific">Corynespora cassiicola Philippines</name>
    <dbReference type="NCBI Taxonomy" id="1448308"/>
    <lineage>
        <taxon>Eukaryota</taxon>
        <taxon>Fungi</taxon>
        <taxon>Dikarya</taxon>
        <taxon>Ascomycota</taxon>
        <taxon>Pezizomycotina</taxon>
        <taxon>Dothideomycetes</taxon>
        <taxon>Pleosporomycetidae</taxon>
        <taxon>Pleosporales</taxon>
        <taxon>Corynesporascaceae</taxon>
        <taxon>Corynespora</taxon>
    </lineage>
</organism>
<dbReference type="OrthoDB" id="5367052at2759"/>
<feature type="compositionally biased region" description="Polar residues" evidence="1">
    <location>
        <begin position="659"/>
        <end position="674"/>
    </location>
</feature>
<feature type="region of interest" description="Disordered" evidence="1">
    <location>
        <begin position="513"/>
        <end position="711"/>
    </location>
</feature>
<evidence type="ECO:0000313" key="2">
    <source>
        <dbReference type="EMBL" id="PSN60906.1"/>
    </source>
</evidence>
<feature type="compositionally biased region" description="Low complexity" evidence="1">
    <location>
        <begin position="412"/>
        <end position="436"/>
    </location>
</feature>
<dbReference type="STRING" id="1448308.A0A2T2N6P2"/>
<feature type="region of interest" description="Disordered" evidence="1">
    <location>
        <begin position="1"/>
        <end position="467"/>
    </location>
</feature>
<feature type="compositionally biased region" description="Polar residues" evidence="1">
    <location>
        <begin position="552"/>
        <end position="588"/>
    </location>
</feature>
<feature type="compositionally biased region" description="Basic and acidic residues" evidence="1">
    <location>
        <begin position="630"/>
        <end position="650"/>
    </location>
</feature>
<proteinExistence type="predicted"/>
<dbReference type="EMBL" id="KZ678146">
    <property type="protein sequence ID" value="PSN60906.1"/>
    <property type="molecule type" value="Genomic_DNA"/>
</dbReference>
<dbReference type="AlphaFoldDB" id="A0A2T2N6P2"/>
<feature type="region of interest" description="Disordered" evidence="1">
    <location>
        <begin position="758"/>
        <end position="782"/>
    </location>
</feature>
<gene>
    <name evidence="2" type="ORF">BS50DRAFT_578716</name>
</gene>
<name>A0A2T2N6P2_CORCC</name>
<feature type="compositionally biased region" description="Polar residues" evidence="1">
    <location>
        <begin position="376"/>
        <end position="393"/>
    </location>
</feature>
<evidence type="ECO:0000313" key="3">
    <source>
        <dbReference type="Proteomes" id="UP000240883"/>
    </source>
</evidence>
<feature type="compositionally biased region" description="Polar residues" evidence="1">
    <location>
        <begin position="299"/>
        <end position="311"/>
    </location>
</feature>
<feature type="compositionally biased region" description="Basic and acidic residues" evidence="1">
    <location>
        <begin position="67"/>
        <end position="79"/>
    </location>
</feature>
<reference evidence="2 3" key="1">
    <citation type="journal article" date="2018" name="Front. Microbiol.">
        <title>Genome-Wide Analysis of Corynespora cassiicola Leaf Fall Disease Putative Effectors.</title>
        <authorList>
            <person name="Lopez D."/>
            <person name="Ribeiro S."/>
            <person name="Label P."/>
            <person name="Fumanal B."/>
            <person name="Venisse J.S."/>
            <person name="Kohler A."/>
            <person name="de Oliveira R.R."/>
            <person name="Labutti K."/>
            <person name="Lipzen A."/>
            <person name="Lail K."/>
            <person name="Bauer D."/>
            <person name="Ohm R.A."/>
            <person name="Barry K.W."/>
            <person name="Spatafora J."/>
            <person name="Grigoriev I.V."/>
            <person name="Martin F.M."/>
            <person name="Pujade-Renaud V."/>
        </authorList>
    </citation>
    <scope>NUCLEOTIDE SEQUENCE [LARGE SCALE GENOMIC DNA]</scope>
    <source>
        <strain evidence="2 3">Philippines</strain>
    </source>
</reference>
<feature type="compositionally biased region" description="Pro residues" evidence="1">
    <location>
        <begin position="185"/>
        <end position="196"/>
    </location>
</feature>
<accession>A0A2T2N6P2</accession>
<evidence type="ECO:0000256" key="1">
    <source>
        <dbReference type="SAM" id="MobiDB-lite"/>
    </source>
</evidence>
<feature type="compositionally biased region" description="Low complexity" evidence="1">
    <location>
        <begin position="33"/>
        <end position="51"/>
    </location>
</feature>
<feature type="compositionally biased region" description="Basic and acidic residues" evidence="1">
    <location>
        <begin position="440"/>
        <end position="467"/>
    </location>
</feature>
<protein>
    <submittedName>
        <fullName evidence="2">Uncharacterized protein</fullName>
    </submittedName>
</protein>
<sequence length="1137" mass="124968">MPSPPPPYSPAHNHHMPQSLGSPEYVPSPPSRPVSSYVASRPSSVVVPSSATSITSNPQFPPPPPRNGKERSISRDKSHSKFSLSSFRNRNSDHSPAPTAIESLRLNTSEAIQRAPASPGLGHRFLPGAFQDRQWSPESQSPVRPPASRRAASAGVLGHATETRTPTDASPSPLPAHGSWGQGMPLPPPPPGPPPSSSRSQSLGRGLDANAGRHSALLPAPPTRRPGQSSLATIPPTPIGWQDGPSADRTSSPAAPGLQIDTSPQVMRTQDRPGTTAPEAEDVSVSSGPTSTSHSSSTLYRTPPQSDQSGQGIRERRSESRAAKERAEPSNNPWAHDLEAASAKPANLDLGASSGSLTRRGATKGTPRSAGAIKSPRSSQFPDDPGSSHSTPRIDSYRRVASSSAPTPPFSPATAHRSSSRASHLSESGHEGSSSSTPRPTDRDSFAQAAMERHRQFMEKEMEAESDQDRLELFAEFIVVESRIRRDRYSGAFDAMAGDIMDLTRDLWRSYVPSGRRSTTPSAHGTSVAPSGRRSQASTAGESPDTRITAASPASSVTNFTPHTEPASPSSATSQRPRDASWNNNYQPCLSPIPSMAMSTVPDEEDSRGRSASRWWEASDDGGSSGIGSRRVERSKRESKYMGLPKEARESLQWAGESDSPSYRSGSSNRQTYGPNDYPAEKAGLHEDATQVQPAQSHGYYPSSAPATPDPHKLDVSRLVTLPPPYPRHHPAVNNNHPDLAPIRTSLRNLSDLQEVKTTKERFNTTTASRKEQENKSLTDRRSQLRYNIQENLRSGVMAYADAAKAEGDFEAREQKRAQEVVQGIFDSFQTEVANPLHAMFCERITKVSASIEHLKGRLSHDAQELNPNQTQEEGDEQPELLEMLTLLKWLFETREQLHKEMFELEDERNDLYKDIIVLPYAQTKNDQKVKEATEFFRRDAQDRKVTFEKEMLKRYEIFMNAIEENVTRGVEAQLSAFWDIAPGLLAIVQKVPPRLDGFEILIPPNEYDENPVYHDFPMQYLYSLLAHAGRSAYQFMESQINLLCLLHEVKTGVMTAGSRLLETQRIIEGEDLSRVDQEMRAIREDEERRLTDDLKEKVGLVESQWGDALGTGLEDCKTRVAAFLVQHGGWDDSLQE</sequence>